<comment type="caution">
    <text evidence="3">The sequence shown here is derived from an EMBL/GenBank/DDBJ whole genome shotgun (WGS) entry which is preliminary data.</text>
</comment>
<gene>
    <name evidence="3" type="ORF">RND81_08G172600</name>
</gene>
<name>A0AAW1JA36_SAPOF</name>
<dbReference type="EMBL" id="JBDFQZ010000008">
    <property type="protein sequence ID" value="KAK9699425.1"/>
    <property type="molecule type" value="Genomic_DNA"/>
</dbReference>
<feature type="domain" description="BTB" evidence="2">
    <location>
        <begin position="819"/>
        <end position="900"/>
    </location>
</feature>
<dbReference type="InterPro" id="IPR059007">
    <property type="entry name" value="ARM_At1g04390"/>
</dbReference>
<organism evidence="3 4">
    <name type="scientific">Saponaria officinalis</name>
    <name type="common">Common soapwort</name>
    <name type="synonym">Lychnis saponaria</name>
    <dbReference type="NCBI Taxonomy" id="3572"/>
    <lineage>
        <taxon>Eukaryota</taxon>
        <taxon>Viridiplantae</taxon>
        <taxon>Streptophyta</taxon>
        <taxon>Embryophyta</taxon>
        <taxon>Tracheophyta</taxon>
        <taxon>Spermatophyta</taxon>
        <taxon>Magnoliopsida</taxon>
        <taxon>eudicotyledons</taxon>
        <taxon>Gunneridae</taxon>
        <taxon>Pentapetalae</taxon>
        <taxon>Caryophyllales</taxon>
        <taxon>Caryophyllaceae</taxon>
        <taxon>Caryophylleae</taxon>
        <taxon>Saponaria</taxon>
    </lineage>
</organism>
<feature type="domain" description="BTB" evidence="2">
    <location>
        <begin position="685"/>
        <end position="765"/>
    </location>
</feature>
<dbReference type="PANTHER" id="PTHR35918">
    <property type="entry name" value="OS06G0674800 PROTEIN"/>
    <property type="match status" value="1"/>
</dbReference>
<dbReference type="InterPro" id="IPR011333">
    <property type="entry name" value="SKP1/BTB/POZ_sf"/>
</dbReference>
<evidence type="ECO:0000313" key="4">
    <source>
        <dbReference type="Proteomes" id="UP001443914"/>
    </source>
</evidence>
<dbReference type="SUPFAM" id="SSF54695">
    <property type="entry name" value="POZ domain"/>
    <property type="match status" value="2"/>
</dbReference>
<dbReference type="Pfam" id="PF00651">
    <property type="entry name" value="BTB"/>
    <property type="match status" value="1"/>
</dbReference>
<dbReference type="PROSITE" id="PS50097">
    <property type="entry name" value="BTB"/>
    <property type="match status" value="2"/>
</dbReference>
<evidence type="ECO:0000313" key="3">
    <source>
        <dbReference type="EMBL" id="KAK9699425.1"/>
    </source>
</evidence>
<dbReference type="InterPro" id="IPR016024">
    <property type="entry name" value="ARM-type_fold"/>
</dbReference>
<dbReference type="AlphaFoldDB" id="A0AAW1JA36"/>
<evidence type="ECO:0000256" key="1">
    <source>
        <dbReference type="ARBA" id="ARBA00004906"/>
    </source>
</evidence>
<reference evidence="3" key="1">
    <citation type="submission" date="2024-03" db="EMBL/GenBank/DDBJ databases">
        <title>WGS assembly of Saponaria officinalis var. Norfolk2.</title>
        <authorList>
            <person name="Jenkins J."/>
            <person name="Shu S."/>
            <person name="Grimwood J."/>
            <person name="Barry K."/>
            <person name="Goodstein D."/>
            <person name="Schmutz J."/>
            <person name="Leebens-Mack J."/>
            <person name="Osbourn A."/>
        </authorList>
    </citation>
    <scope>NUCLEOTIDE SEQUENCE [LARGE SCALE GENOMIC DNA]</scope>
    <source>
        <strain evidence="3">JIC</strain>
    </source>
</reference>
<keyword evidence="4" id="KW-1185">Reference proteome</keyword>
<evidence type="ECO:0000259" key="2">
    <source>
        <dbReference type="PROSITE" id="PS50097"/>
    </source>
</evidence>
<dbReference type="InterPro" id="IPR044953">
    <property type="entry name" value="At1g04390-like"/>
</dbReference>
<sequence length="1010" mass="114590">MKSRRKGRKPEAKKTVSAHFVTLHQRLYQSLNLGFRYSENKEREWCTNDVEMQRLVIRSISAFVADISPETLHIPLVKDSVADIFKAIRSILQSPNDTVLTMASEVAVRLISILPYSLLQPHAGHLSYPLSSLLSSHQSQVAIMSTTALNLILSKLKKENEIWHILGKHSVVSQIIYNMKTYSDNVMPIEYFVEMASLLSSVMQIWPHTRYCVWTDDKLREVVELLCCKPETSVRVAVLQLYSAIALCGFGAQKLMESGELIVNTIVHCMGKQQPQSLRILAFKAAQRLMACEDLCLKVLSFSCKPLMESIISAMNYSSTHRGTVSSEDVCLMMEACRLALITRWPGRHHGYLWKLGVLKPLFNILMFDLPNVDPHHQSWSAEDLISVVREGLNTNFLLDLRSYVWEIVGSLSAHCEEDFNFNKDGNEFYIRVLIASACLSFMDSIGRERLLRRAHRGYTFRIVSAAKAVLMMMYSPCGYIAFHTKLILSELLRIEGLEHLKHLLKEFHFVDSEGTSMPDELQTLISLMGLACYSGLPDFCRRFVRIGGVKTLLAFVRWWFRNEVHIDSISPSSHLKDTISVQVCCRTDIDDWEGREIHLLLALWSLAEFINCHEAEGHPIDIFDGQTTYGKELFIHDIQSICLRTRSSGLRWYSSYLLSVFGIYGFPTTLGEKVSLLLCDRDYSDMFLVLRDGQCISVHKVVLLIRCPSFLLPDDPVTEETPNSFLEDQVMDNIPKTKKKVTLSAHVDEQALLKVLDFIYSGSLCAGGELVRKVKILAKHCNIQPLLRLLCRNRPEWATSVPSFDLTTALGPTGRNFSDVILEAKSSEDTRWTGNCCSFSVPHIHSHKAILMSSCNHVRAIFQSGMQESRSQSLKVPVSWEALNKLVIWIYSSDVPKPVSGCLWDNMEAEKKMHELQPYIELCWLAEFWFIDDLQKECSEVVASCLDSPELSLKLIQFAANLSQWEIVDVAANKIAPVYGNLRISGELDLLDEGLVEIIRLASVRLSQE</sequence>
<dbReference type="CDD" id="cd18186">
    <property type="entry name" value="BTB_POZ_ZBTB_KLHL-like"/>
    <property type="match status" value="1"/>
</dbReference>
<dbReference type="InterPro" id="IPR000210">
    <property type="entry name" value="BTB/POZ_dom"/>
</dbReference>
<dbReference type="Pfam" id="PF26522">
    <property type="entry name" value="ARM_6"/>
    <property type="match status" value="1"/>
</dbReference>
<comment type="pathway">
    <text evidence="1">Protein modification; protein ubiquitination.</text>
</comment>
<accession>A0AAW1JA36</accession>
<protein>
    <recommendedName>
        <fullName evidence="2">BTB domain-containing protein</fullName>
    </recommendedName>
</protein>
<dbReference type="SUPFAM" id="SSF48371">
    <property type="entry name" value="ARM repeat"/>
    <property type="match status" value="1"/>
</dbReference>
<dbReference type="SMART" id="SM00225">
    <property type="entry name" value="BTB"/>
    <property type="match status" value="2"/>
</dbReference>
<dbReference type="Proteomes" id="UP001443914">
    <property type="component" value="Unassembled WGS sequence"/>
</dbReference>
<dbReference type="Gene3D" id="3.30.710.10">
    <property type="entry name" value="Potassium Channel Kv1.1, Chain A"/>
    <property type="match status" value="2"/>
</dbReference>
<dbReference type="PANTHER" id="PTHR35918:SF1">
    <property type="entry name" value="BTB DOMAIN-CONTAINING PROTEIN"/>
    <property type="match status" value="1"/>
</dbReference>
<proteinExistence type="predicted"/>